<dbReference type="GO" id="GO:0043625">
    <property type="term" value="C:delta DNA polymerase complex"/>
    <property type="evidence" value="ECO:0007669"/>
    <property type="project" value="InterPro"/>
</dbReference>
<dbReference type="EMBL" id="KK118369">
    <property type="protein sequence ID" value="KFM72813.1"/>
    <property type="molecule type" value="Genomic_DNA"/>
</dbReference>
<dbReference type="InterPro" id="IPR019038">
    <property type="entry name" value="POLD3"/>
</dbReference>
<dbReference type="GO" id="GO:0006297">
    <property type="term" value="P:nucleotide-excision repair, DNA gap filling"/>
    <property type="evidence" value="ECO:0007669"/>
    <property type="project" value="TreeGrafter"/>
</dbReference>
<evidence type="ECO:0000313" key="6">
    <source>
        <dbReference type="Proteomes" id="UP000054359"/>
    </source>
</evidence>
<keyword evidence="4" id="KW-0539">Nucleus</keyword>
<protein>
    <recommendedName>
        <fullName evidence="2">DNA polymerase delta subunit 3</fullName>
    </recommendedName>
</protein>
<dbReference type="GO" id="GO:0003887">
    <property type="term" value="F:DNA-directed DNA polymerase activity"/>
    <property type="evidence" value="ECO:0007669"/>
    <property type="project" value="TreeGrafter"/>
</dbReference>
<keyword evidence="6" id="KW-1185">Reference proteome</keyword>
<name>A0A087U624_STEMI</name>
<evidence type="ECO:0000256" key="2">
    <source>
        <dbReference type="ARBA" id="ARBA00017589"/>
    </source>
</evidence>
<dbReference type="Pfam" id="PF09507">
    <property type="entry name" value="CDC27"/>
    <property type="match status" value="1"/>
</dbReference>
<sequence>MSFEDCIDKLEQLICDENKIVTYKMLSRELKIHVNKAKMYMFEFLMKQNLKANANLQVHYFLAGDVGQDNRKVMKVLVVSQDAVEQAKQKFRELTSCHIYSINKEKIMDECALYTADISYSKDIEEQNECSAIKHPSIEIQPPVLNKINIMKKDNESEFLKKQ</sequence>
<dbReference type="PANTHER" id="PTHR17598">
    <property type="entry name" value="DNA POLYMERASE DELTA SUBUNIT 3"/>
    <property type="match status" value="1"/>
</dbReference>
<feature type="non-terminal residue" evidence="5">
    <location>
        <position position="163"/>
    </location>
</feature>
<dbReference type="OrthoDB" id="514823at2759"/>
<dbReference type="AlphaFoldDB" id="A0A087U624"/>
<dbReference type="STRING" id="407821.A0A087U624"/>
<proteinExistence type="predicted"/>
<dbReference type="Proteomes" id="UP000054359">
    <property type="component" value="Unassembled WGS sequence"/>
</dbReference>
<gene>
    <name evidence="5" type="ORF">X975_00348</name>
</gene>
<evidence type="ECO:0000256" key="3">
    <source>
        <dbReference type="ARBA" id="ARBA00022705"/>
    </source>
</evidence>
<dbReference type="GO" id="GO:0006271">
    <property type="term" value="P:DNA strand elongation involved in DNA replication"/>
    <property type="evidence" value="ECO:0007669"/>
    <property type="project" value="TreeGrafter"/>
</dbReference>
<dbReference type="PANTHER" id="PTHR17598:SF13">
    <property type="entry name" value="DNA POLYMERASE DELTA SUBUNIT 3"/>
    <property type="match status" value="1"/>
</dbReference>
<dbReference type="InterPro" id="IPR041913">
    <property type="entry name" value="POLD3_sf"/>
</dbReference>
<evidence type="ECO:0000256" key="4">
    <source>
        <dbReference type="ARBA" id="ARBA00023242"/>
    </source>
</evidence>
<comment type="subcellular location">
    <subcellularLocation>
        <location evidence="1">Nucleus</location>
    </subcellularLocation>
</comment>
<evidence type="ECO:0000313" key="5">
    <source>
        <dbReference type="EMBL" id="KFM72813.1"/>
    </source>
</evidence>
<accession>A0A087U624</accession>
<evidence type="ECO:0000256" key="1">
    <source>
        <dbReference type="ARBA" id="ARBA00004123"/>
    </source>
</evidence>
<dbReference type="FunFam" id="3.90.1030.20:FF:000002">
    <property type="entry name" value="DNA polymerase delta subunit"/>
    <property type="match status" value="1"/>
</dbReference>
<organism evidence="5 6">
    <name type="scientific">Stegodyphus mimosarum</name>
    <name type="common">African social velvet spider</name>
    <dbReference type="NCBI Taxonomy" id="407821"/>
    <lineage>
        <taxon>Eukaryota</taxon>
        <taxon>Metazoa</taxon>
        <taxon>Ecdysozoa</taxon>
        <taxon>Arthropoda</taxon>
        <taxon>Chelicerata</taxon>
        <taxon>Arachnida</taxon>
        <taxon>Araneae</taxon>
        <taxon>Araneomorphae</taxon>
        <taxon>Entelegynae</taxon>
        <taxon>Eresoidea</taxon>
        <taxon>Eresidae</taxon>
        <taxon>Stegodyphus</taxon>
    </lineage>
</organism>
<keyword evidence="3" id="KW-0235">DNA replication</keyword>
<reference evidence="5 6" key="1">
    <citation type="submission" date="2013-11" db="EMBL/GenBank/DDBJ databases">
        <title>Genome sequencing of Stegodyphus mimosarum.</title>
        <authorList>
            <person name="Bechsgaard J."/>
        </authorList>
    </citation>
    <scope>NUCLEOTIDE SEQUENCE [LARGE SCALE GENOMIC DNA]</scope>
</reference>
<dbReference type="GO" id="GO:1904161">
    <property type="term" value="P:DNA synthesis involved in UV-damage excision repair"/>
    <property type="evidence" value="ECO:0007669"/>
    <property type="project" value="TreeGrafter"/>
</dbReference>
<dbReference type="Gene3D" id="3.90.1030.20">
    <property type="entry name" value="DNA polymerase delta, p66 (Cdc27) subunit, wHTH domain"/>
    <property type="match status" value="1"/>
</dbReference>